<keyword evidence="2 4" id="KW-0442">Lipid degradation</keyword>
<comment type="caution">
    <text evidence="6">The sequence shown here is derived from an EMBL/GenBank/DDBJ whole genome shotgun (WGS) entry which is preliminary data.</text>
</comment>
<dbReference type="PANTHER" id="PTHR14226:SF76">
    <property type="entry name" value="NTE FAMILY PROTEIN RSSA"/>
    <property type="match status" value="1"/>
</dbReference>
<organism evidence="6 7">
    <name type="scientific">Caldalkalibacillus uzonensis</name>
    <dbReference type="NCBI Taxonomy" id="353224"/>
    <lineage>
        <taxon>Bacteria</taxon>
        <taxon>Bacillati</taxon>
        <taxon>Bacillota</taxon>
        <taxon>Bacilli</taxon>
        <taxon>Bacillales</taxon>
        <taxon>Bacillaceae</taxon>
        <taxon>Caldalkalibacillus</taxon>
    </lineage>
</organism>
<dbReference type="Pfam" id="PF01734">
    <property type="entry name" value="Patatin"/>
    <property type="match status" value="1"/>
</dbReference>
<feature type="short sequence motif" description="DGA/G" evidence="4">
    <location>
        <begin position="162"/>
        <end position="164"/>
    </location>
</feature>
<dbReference type="Gene3D" id="3.40.1090.10">
    <property type="entry name" value="Cytosolic phospholipase A2 catalytic domain"/>
    <property type="match status" value="1"/>
</dbReference>
<feature type="short sequence motif" description="GXSXG" evidence="4">
    <location>
        <begin position="48"/>
        <end position="52"/>
    </location>
</feature>
<feature type="active site" description="Nucleophile" evidence="4">
    <location>
        <position position="50"/>
    </location>
</feature>
<dbReference type="CDD" id="cd07205">
    <property type="entry name" value="Pat_PNPLA6_PNPLA7_NTE1_like"/>
    <property type="match status" value="1"/>
</dbReference>
<dbReference type="PANTHER" id="PTHR14226">
    <property type="entry name" value="NEUROPATHY TARGET ESTERASE/SWISS CHEESE D.MELANOGASTER"/>
    <property type="match status" value="1"/>
</dbReference>
<comment type="caution">
    <text evidence="4">Lacks conserved residue(s) required for the propagation of feature annotation.</text>
</comment>
<feature type="domain" description="PNPLA" evidence="5">
    <location>
        <begin position="17"/>
        <end position="175"/>
    </location>
</feature>
<evidence type="ECO:0000256" key="2">
    <source>
        <dbReference type="ARBA" id="ARBA00022963"/>
    </source>
</evidence>
<evidence type="ECO:0000256" key="1">
    <source>
        <dbReference type="ARBA" id="ARBA00022801"/>
    </source>
</evidence>
<name>A0ABU0CVW7_9BACI</name>
<dbReference type="EMBL" id="JAUSUQ010000006">
    <property type="protein sequence ID" value="MDQ0339197.1"/>
    <property type="molecule type" value="Genomic_DNA"/>
</dbReference>
<feature type="active site" description="Proton acceptor" evidence="4">
    <location>
        <position position="162"/>
    </location>
</feature>
<evidence type="ECO:0000259" key="5">
    <source>
        <dbReference type="PROSITE" id="PS51635"/>
    </source>
</evidence>
<dbReference type="InterPro" id="IPR016035">
    <property type="entry name" value="Acyl_Trfase/lysoPLipase"/>
</dbReference>
<protein>
    <submittedName>
        <fullName evidence="6">NTE family protein</fullName>
    </submittedName>
</protein>
<evidence type="ECO:0000313" key="7">
    <source>
        <dbReference type="Proteomes" id="UP001232445"/>
    </source>
</evidence>
<dbReference type="PROSITE" id="PS51635">
    <property type="entry name" value="PNPLA"/>
    <property type="match status" value="1"/>
</dbReference>
<accession>A0ABU0CVW7</accession>
<keyword evidence="1 4" id="KW-0378">Hydrolase</keyword>
<keyword evidence="7" id="KW-1185">Reference proteome</keyword>
<dbReference type="InterPro" id="IPR002641">
    <property type="entry name" value="PNPLA_dom"/>
</dbReference>
<dbReference type="RefSeq" id="WP_307338793.1">
    <property type="nucleotide sequence ID" value="NZ_JAUSUQ010000006.1"/>
</dbReference>
<dbReference type="Proteomes" id="UP001232445">
    <property type="component" value="Unassembled WGS sequence"/>
</dbReference>
<sequence>MIRNQNQIEQQQPKIGLALGAGGARGLAHIGILQVLEEHNIPVHCIAGSSIGALVGSFYAVGHSPQQMRKFLSLFPQKYWLDYTVPKMGFIAGDKVKEIVRMLTKNKRIEELDKPLAIVATHLHKGERTVFRQGSIAEAVRASVSIPGIFEPAVIDGELYVDGGVVDRVPVSVLKEMKADLIVAVDVSYVGETNHQIKSIFDVIAQTIDIMEREILKYRMFDVDVLIRPQVNAYSTTMFYRGEEIIQEGVRSAEQAMPRIQESIRKWRESNTHV</sequence>
<evidence type="ECO:0000313" key="6">
    <source>
        <dbReference type="EMBL" id="MDQ0339197.1"/>
    </source>
</evidence>
<evidence type="ECO:0000256" key="4">
    <source>
        <dbReference type="PROSITE-ProRule" id="PRU01161"/>
    </source>
</evidence>
<proteinExistence type="predicted"/>
<reference evidence="6 7" key="1">
    <citation type="submission" date="2023-07" db="EMBL/GenBank/DDBJ databases">
        <title>Genomic Encyclopedia of Type Strains, Phase IV (KMG-IV): sequencing the most valuable type-strain genomes for metagenomic binning, comparative biology and taxonomic classification.</title>
        <authorList>
            <person name="Goeker M."/>
        </authorList>
    </citation>
    <scope>NUCLEOTIDE SEQUENCE [LARGE SCALE GENOMIC DNA]</scope>
    <source>
        <strain evidence="6 7">DSM 17740</strain>
    </source>
</reference>
<dbReference type="InterPro" id="IPR050301">
    <property type="entry name" value="NTE"/>
</dbReference>
<keyword evidence="3 4" id="KW-0443">Lipid metabolism</keyword>
<gene>
    <name evidence="6" type="ORF">J2S00_001983</name>
</gene>
<dbReference type="SUPFAM" id="SSF52151">
    <property type="entry name" value="FabD/lysophospholipase-like"/>
    <property type="match status" value="1"/>
</dbReference>
<evidence type="ECO:0000256" key="3">
    <source>
        <dbReference type="ARBA" id="ARBA00023098"/>
    </source>
</evidence>